<accession>A0AB39JBB6</accession>
<evidence type="ECO:0008006" key="2">
    <source>
        <dbReference type="Google" id="ProtNLM"/>
    </source>
</evidence>
<protein>
    <recommendedName>
        <fullName evidence="2">Ankyrin repeat protein</fullName>
    </recommendedName>
</protein>
<organism evidence="1">
    <name type="scientific">Florenciella sp. virus SA2</name>
    <dbReference type="NCBI Taxonomy" id="3240092"/>
    <lineage>
        <taxon>Viruses</taxon>
    </lineage>
</organism>
<gene>
    <name evidence="1" type="ORF">FloV-SA2_00155</name>
</gene>
<evidence type="ECO:0000313" key="1">
    <source>
        <dbReference type="EMBL" id="XDO01974.1"/>
    </source>
</evidence>
<name>A0AB39JBB6_9VIRU</name>
<dbReference type="EMBL" id="PP542043">
    <property type="protein sequence ID" value="XDO01974.1"/>
    <property type="molecule type" value="Genomic_DNA"/>
</dbReference>
<proteinExistence type="predicted"/>
<sequence>MNNIFIKKMPKEIKNNILSYIYFPDHIINDIIRINDDIINYKTNVIYVLYNKYDIDYIYYSVLKYFLYDVENIKKYNINYDPIHYHYTTDIKNYEIYRIFKQLRYIDVLRIYKFIMFNGKSSEYYILF</sequence>
<reference evidence="1" key="1">
    <citation type="submission" date="2024-03" db="EMBL/GenBank/DDBJ databases">
        <title>Eukaryotic viruses encode the ribosomal protein eL40.</title>
        <authorList>
            <person name="Thomy J."/>
            <person name="Schvarcz C.R."/>
            <person name="McBeain K.A."/>
            <person name="Edwards K.F."/>
            <person name="Steward G.F."/>
        </authorList>
    </citation>
    <scope>NUCLEOTIDE SEQUENCE</scope>
    <source>
        <strain evidence="1">FloV-SA2</strain>
    </source>
</reference>